<dbReference type="EMBL" id="JZEY01000054">
    <property type="protein sequence ID" value="KKB09369.1"/>
    <property type="molecule type" value="Genomic_DNA"/>
</dbReference>
<dbReference type="RefSeq" id="WP_046104062.1">
    <property type="nucleotide sequence ID" value="NZ_JZEY01000054.1"/>
</dbReference>
<dbReference type="Proteomes" id="UP000033649">
    <property type="component" value="Unassembled WGS sequence"/>
</dbReference>
<protein>
    <submittedName>
        <fullName evidence="1">Uncharacterized protein</fullName>
    </submittedName>
</protein>
<organism evidence="1 2">
    <name type="scientific">Devosia chinhatensis</name>
    <dbReference type="NCBI Taxonomy" id="429727"/>
    <lineage>
        <taxon>Bacteria</taxon>
        <taxon>Pseudomonadati</taxon>
        <taxon>Pseudomonadota</taxon>
        <taxon>Alphaproteobacteria</taxon>
        <taxon>Hyphomicrobiales</taxon>
        <taxon>Devosiaceae</taxon>
        <taxon>Devosia</taxon>
    </lineage>
</organism>
<reference evidence="1 2" key="1">
    <citation type="submission" date="2015-03" db="EMBL/GenBank/DDBJ databases">
        <authorList>
            <person name="Hassan Y."/>
            <person name="Lepp D."/>
            <person name="Li X.-Z."/>
            <person name="Zhou T."/>
        </authorList>
    </citation>
    <scope>NUCLEOTIDE SEQUENCE [LARGE SCALE GENOMIC DNA]</scope>
    <source>
        <strain evidence="1 2">IPL18</strain>
    </source>
</reference>
<dbReference type="AlphaFoldDB" id="A0A0F5FKE4"/>
<accession>A0A0F5FKE4</accession>
<comment type="caution">
    <text evidence="1">The sequence shown here is derived from an EMBL/GenBank/DDBJ whole genome shotgun (WGS) entry which is preliminary data.</text>
</comment>
<name>A0A0F5FKE4_9HYPH</name>
<keyword evidence="2" id="KW-1185">Reference proteome</keyword>
<dbReference type="OrthoDB" id="7951276at2"/>
<evidence type="ECO:0000313" key="1">
    <source>
        <dbReference type="EMBL" id="KKB09369.1"/>
    </source>
</evidence>
<evidence type="ECO:0000313" key="2">
    <source>
        <dbReference type="Proteomes" id="UP000033649"/>
    </source>
</evidence>
<sequence>MTPAEADQRIILSRQTLHRYADMTRAGQWPMADIQIIADEIALLEQIAVVHPVKAEKIYRLAESWGALADAVRGKLH</sequence>
<proteinExistence type="predicted"/>
<gene>
    <name evidence="1" type="ORF">VE26_05360</name>
</gene>